<dbReference type="STRING" id="641691.SAMN05421636_108221"/>
<proteinExistence type="predicted"/>
<dbReference type="Pfam" id="PF25594">
    <property type="entry name" value="GldB_lipo"/>
    <property type="match status" value="1"/>
</dbReference>
<dbReference type="NCBIfam" id="TIGR03514">
    <property type="entry name" value="GldB_lipo"/>
    <property type="match status" value="1"/>
</dbReference>
<evidence type="ECO:0000313" key="1">
    <source>
        <dbReference type="EMBL" id="SDE89683.1"/>
    </source>
</evidence>
<dbReference type="EMBL" id="FNAO01000008">
    <property type="protein sequence ID" value="SDE89683.1"/>
    <property type="molecule type" value="Genomic_DNA"/>
</dbReference>
<dbReference type="AlphaFoldDB" id="A0A1G7GNP5"/>
<organism evidence="1 2">
    <name type="scientific">Pricia antarctica</name>
    <dbReference type="NCBI Taxonomy" id="641691"/>
    <lineage>
        <taxon>Bacteria</taxon>
        <taxon>Pseudomonadati</taxon>
        <taxon>Bacteroidota</taxon>
        <taxon>Flavobacteriia</taxon>
        <taxon>Flavobacteriales</taxon>
        <taxon>Flavobacteriaceae</taxon>
        <taxon>Pricia</taxon>
    </lineage>
</organism>
<evidence type="ECO:0000313" key="2">
    <source>
        <dbReference type="Proteomes" id="UP000199109"/>
    </source>
</evidence>
<dbReference type="Proteomes" id="UP000199109">
    <property type="component" value="Unassembled WGS sequence"/>
</dbReference>
<name>A0A1G7GNP5_9FLAO</name>
<sequence>MYRELLYNAKRIFIILIISVCYISCSDSDKVEKEIDTIEVDLDVARFDREFAKAKPLDIPVLKKAYPYLFPAQYTDSVWVAKLQDSLQVELLSEVGATFSDFSEERDDLILLFKHIKYYFPDYVLPKVVTVTSDVRYNSRIIMTDSLLLIGLDNYLGPEHKFYENFPKYIAAGLDKQYLVSDVANAFAKQVVPKPKDRSFLAQMVYYGKELVAKDKLVPFITDAQKINYSEEQLAWAEANEEQIWRNFIESEYLYSTDTKLAQRFLDPAPFSKFGLELDNASPGRVGRFIGWQIVRAFMEKNGMTLQQMLPVSAEEIFKKSNYKPKK</sequence>
<keyword evidence="2" id="KW-1185">Reference proteome</keyword>
<dbReference type="OrthoDB" id="976022at2"/>
<protein>
    <submittedName>
        <fullName evidence="1">Protein involved in gliding motility GldB</fullName>
    </submittedName>
</protein>
<gene>
    <name evidence="1" type="ORF">SAMN05421636_108221</name>
</gene>
<dbReference type="InterPro" id="IPR019853">
    <property type="entry name" value="GldB-like"/>
</dbReference>
<reference evidence="1 2" key="1">
    <citation type="submission" date="2016-10" db="EMBL/GenBank/DDBJ databases">
        <authorList>
            <person name="de Groot N.N."/>
        </authorList>
    </citation>
    <scope>NUCLEOTIDE SEQUENCE [LARGE SCALE GENOMIC DNA]</scope>
    <source>
        <strain evidence="1 2">DSM 23421</strain>
    </source>
</reference>
<accession>A0A1G7GNP5</accession>